<dbReference type="Proteomes" id="UP001501822">
    <property type="component" value="Unassembled WGS sequence"/>
</dbReference>
<protein>
    <recommendedName>
        <fullName evidence="3">DUF397 domain-containing protein</fullName>
    </recommendedName>
</protein>
<name>A0ABN0XG19_9ACTN</name>
<comment type="caution">
    <text evidence="1">The sequence shown here is derived from an EMBL/GenBank/DDBJ whole genome shotgun (WGS) entry which is preliminary data.</text>
</comment>
<organism evidence="1 2">
    <name type="scientific">Actinoallomurus spadix</name>
    <dbReference type="NCBI Taxonomy" id="79912"/>
    <lineage>
        <taxon>Bacteria</taxon>
        <taxon>Bacillati</taxon>
        <taxon>Actinomycetota</taxon>
        <taxon>Actinomycetes</taxon>
        <taxon>Streptosporangiales</taxon>
        <taxon>Thermomonosporaceae</taxon>
        <taxon>Actinoallomurus</taxon>
    </lineage>
</organism>
<proteinExistence type="predicted"/>
<evidence type="ECO:0008006" key="3">
    <source>
        <dbReference type="Google" id="ProtNLM"/>
    </source>
</evidence>
<keyword evidence="2" id="KW-1185">Reference proteome</keyword>
<evidence type="ECO:0000313" key="1">
    <source>
        <dbReference type="EMBL" id="GAA0362698.1"/>
    </source>
</evidence>
<accession>A0ABN0XG19</accession>
<reference evidence="1 2" key="1">
    <citation type="journal article" date="2019" name="Int. J. Syst. Evol. Microbiol.">
        <title>The Global Catalogue of Microorganisms (GCM) 10K type strain sequencing project: providing services to taxonomists for standard genome sequencing and annotation.</title>
        <authorList>
            <consortium name="The Broad Institute Genomics Platform"/>
            <consortium name="The Broad Institute Genome Sequencing Center for Infectious Disease"/>
            <person name="Wu L."/>
            <person name="Ma J."/>
        </authorList>
    </citation>
    <scope>NUCLEOTIDE SEQUENCE [LARGE SCALE GENOMIC DNA]</scope>
    <source>
        <strain evidence="1 2">JCM 3146</strain>
    </source>
</reference>
<gene>
    <name evidence="1" type="ORF">GCM10010151_60930</name>
</gene>
<evidence type="ECO:0000313" key="2">
    <source>
        <dbReference type="Proteomes" id="UP001501822"/>
    </source>
</evidence>
<sequence length="49" mass="5055">MVTAEVLRAQWRTSSWSGNGGACVSVKVVVHVDASGAQDKDGRSDPAPA</sequence>
<dbReference type="EMBL" id="BAAABM010000056">
    <property type="protein sequence ID" value="GAA0362698.1"/>
    <property type="molecule type" value="Genomic_DNA"/>
</dbReference>